<proteinExistence type="predicted"/>
<dbReference type="AlphaFoldDB" id="A0A4Y2CCF0"/>
<dbReference type="Proteomes" id="UP000499080">
    <property type="component" value="Unassembled WGS sequence"/>
</dbReference>
<name>A0A4Y2CCF0_ARAVE</name>
<dbReference type="EMBL" id="BGPR01000169">
    <property type="protein sequence ID" value="GBM01397.1"/>
    <property type="molecule type" value="Genomic_DNA"/>
</dbReference>
<gene>
    <name evidence="1" type="ORF">AVEN_236216_1</name>
</gene>
<organism evidence="1 2">
    <name type="scientific">Araneus ventricosus</name>
    <name type="common">Orbweaver spider</name>
    <name type="synonym">Epeira ventricosa</name>
    <dbReference type="NCBI Taxonomy" id="182803"/>
    <lineage>
        <taxon>Eukaryota</taxon>
        <taxon>Metazoa</taxon>
        <taxon>Ecdysozoa</taxon>
        <taxon>Arthropoda</taxon>
        <taxon>Chelicerata</taxon>
        <taxon>Arachnida</taxon>
        <taxon>Araneae</taxon>
        <taxon>Araneomorphae</taxon>
        <taxon>Entelegynae</taxon>
        <taxon>Araneoidea</taxon>
        <taxon>Araneidae</taxon>
        <taxon>Araneus</taxon>
    </lineage>
</organism>
<accession>A0A4Y2CCF0</accession>
<evidence type="ECO:0000313" key="2">
    <source>
        <dbReference type="Proteomes" id="UP000499080"/>
    </source>
</evidence>
<keyword evidence="2" id="KW-1185">Reference proteome</keyword>
<reference evidence="1 2" key="1">
    <citation type="journal article" date="2019" name="Sci. Rep.">
        <title>Orb-weaving spider Araneus ventricosus genome elucidates the spidroin gene catalogue.</title>
        <authorList>
            <person name="Kono N."/>
            <person name="Nakamura H."/>
            <person name="Ohtoshi R."/>
            <person name="Moran D.A.P."/>
            <person name="Shinohara A."/>
            <person name="Yoshida Y."/>
            <person name="Fujiwara M."/>
            <person name="Mori M."/>
            <person name="Tomita M."/>
            <person name="Arakawa K."/>
        </authorList>
    </citation>
    <scope>NUCLEOTIDE SEQUENCE [LARGE SCALE GENOMIC DNA]</scope>
</reference>
<sequence length="104" mass="12021">MYGQHCSWSCRTQKLSDITRKSNFPDVQCEVCTVKWSPAMYDQKFIVNVPVALKLSNAIYRMKMTFPTPTYAYDSDPFFSSPPSPEICTRYSGTMYIKHLLDQS</sequence>
<comment type="caution">
    <text evidence="1">The sequence shown here is derived from an EMBL/GenBank/DDBJ whole genome shotgun (WGS) entry which is preliminary data.</text>
</comment>
<evidence type="ECO:0000313" key="1">
    <source>
        <dbReference type="EMBL" id="GBM01397.1"/>
    </source>
</evidence>
<protein>
    <submittedName>
        <fullName evidence="1">Uncharacterized protein</fullName>
    </submittedName>
</protein>